<sequence length="240" mass="26784">MIFQLTHEPIAAELTATPADGALAVFVGVVRNNHQGRAVSFLEYEAYGDLALTEGAAILREAEEVFPLTQTRCVHRLGRLEIGEASIVVEVTSGHRGEAFAACRYIVDEVKARVPIWKKEHFVEGDAEWVNSESEPSDSKPVLLSEILRHWSGWESDDLRAFRIVDVREPYERPQVLQSPGDRTLHIPYSEINQHLARFAQGDPYLLVCDSGTRAKVLARDLQSKGFGNVFALSVGFRDL</sequence>
<dbReference type="CDD" id="cd00158">
    <property type="entry name" value="RHOD"/>
    <property type="match status" value="1"/>
</dbReference>
<name>A0A809S4Q3_9BACT</name>
<accession>A0A809S4Q3</accession>
<dbReference type="InterPro" id="IPR001763">
    <property type="entry name" value="Rhodanese-like_dom"/>
</dbReference>
<dbReference type="AlphaFoldDB" id="A0A809S4Q3"/>
<dbReference type="InterPro" id="IPR003448">
    <property type="entry name" value="Mopterin_biosynth_MoaE"/>
</dbReference>
<dbReference type="InterPro" id="IPR036873">
    <property type="entry name" value="Rhodanese-like_dom_sf"/>
</dbReference>
<feature type="domain" description="Rhodanese" evidence="1">
    <location>
        <begin position="158"/>
        <end position="237"/>
    </location>
</feature>
<dbReference type="CDD" id="cd00756">
    <property type="entry name" value="MoaE"/>
    <property type="match status" value="1"/>
</dbReference>
<dbReference type="SUPFAM" id="SSF52821">
    <property type="entry name" value="Rhodanese/Cell cycle control phosphatase"/>
    <property type="match status" value="1"/>
</dbReference>
<dbReference type="Pfam" id="PF02391">
    <property type="entry name" value="MoaE"/>
    <property type="match status" value="1"/>
</dbReference>
<dbReference type="GO" id="GO:0006777">
    <property type="term" value="P:Mo-molybdopterin cofactor biosynthetic process"/>
    <property type="evidence" value="ECO:0007669"/>
    <property type="project" value="InterPro"/>
</dbReference>
<dbReference type="KEGG" id="npy:NPRO_13620"/>
<dbReference type="PANTHER" id="PTHR23404">
    <property type="entry name" value="MOLYBDOPTERIN SYNTHASE RELATED"/>
    <property type="match status" value="1"/>
</dbReference>
<proteinExistence type="predicted"/>
<dbReference type="PROSITE" id="PS50206">
    <property type="entry name" value="RHODANESE_3"/>
    <property type="match status" value="1"/>
</dbReference>
<evidence type="ECO:0000313" key="2">
    <source>
        <dbReference type="EMBL" id="BBO23767.1"/>
    </source>
</evidence>
<dbReference type="Proteomes" id="UP000662873">
    <property type="component" value="Chromosome"/>
</dbReference>
<dbReference type="SUPFAM" id="SSF54690">
    <property type="entry name" value="Molybdopterin synthase subunit MoaE"/>
    <property type="match status" value="1"/>
</dbReference>
<dbReference type="Pfam" id="PF00581">
    <property type="entry name" value="Rhodanese"/>
    <property type="match status" value="1"/>
</dbReference>
<evidence type="ECO:0000259" key="1">
    <source>
        <dbReference type="PROSITE" id="PS50206"/>
    </source>
</evidence>
<gene>
    <name evidence="2" type="ORF">NPRO_13620</name>
</gene>
<dbReference type="EMBL" id="AP021858">
    <property type="protein sequence ID" value="BBO23767.1"/>
    <property type="molecule type" value="Genomic_DNA"/>
</dbReference>
<evidence type="ECO:0000313" key="3">
    <source>
        <dbReference type="Proteomes" id="UP000662873"/>
    </source>
</evidence>
<organism evidence="2 3">
    <name type="scientific">Candidatus Nitrosymbiomonas proteolyticus</name>
    <dbReference type="NCBI Taxonomy" id="2608984"/>
    <lineage>
        <taxon>Bacteria</taxon>
        <taxon>Bacillati</taxon>
        <taxon>Armatimonadota</taxon>
        <taxon>Armatimonadota incertae sedis</taxon>
        <taxon>Candidatus Nitrosymbiomonas</taxon>
    </lineage>
</organism>
<reference evidence="2" key="1">
    <citation type="journal article" name="DNA Res.">
        <title>The physiological potential of anammox bacteria as revealed by their core genome structure.</title>
        <authorList>
            <person name="Okubo T."/>
            <person name="Toyoda A."/>
            <person name="Fukuhara K."/>
            <person name="Uchiyama I."/>
            <person name="Harigaya Y."/>
            <person name="Kuroiwa M."/>
            <person name="Suzuki T."/>
            <person name="Murakami Y."/>
            <person name="Suwa Y."/>
            <person name="Takami H."/>
        </authorList>
    </citation>
    <scope>NUCLEOTIDE SEQUENCE</scope>
    <source>
        <strain evidence="2">317325-2</strain>
    </source>
</reference>
<dbReference type="Gene3D" id="3.40.250.10">
    <property type="entry name" value="Rhodanese-like domain"/>
    <property type="match status" value="1"/>
</dbReference>
<dbReference type="Gene3D" id="3.90.1170.40">
    <property type="entry name" value="Molybdopterin biosynthesis MoaE subunit"/>
    <property type="match status" value="1"/>
</dbReference>
<dbReference type="InterPro" id="IPR036563">
    <property type="entry name" value="MoaE_sf"/>
</dbReference>
<protein>
    <submittedName>
        <fullName evidence="2">Molybdopterin synthase catalytic subunit</fullName>
    </submittedName>
</protein>